<evidence type="ECO:0000313" key="2">
    <source>
        <dbReference type="Proteomes" id="UP001345963"/>
    </source>
</evidence>
<comment type="caution">
    <text evidence="1">The sequence shown here is derived from an EMBL/GenBank/DDBJ whole genome shotgun (WGS) entry which is preliminary data.</text>
</comment>
<proteinExistence type="predicted"/>
<evidence type="ECO:0000313" key="1">
    <source>
        <dbReference type="EMBL" id="MED6258298.1"/>
    </source>
</evidence>
<organism evidence="1 2">
    <name type="scientific">Ataeniobius toweri</name>
    <dbReference type="NCBI Taxonomy" id="208326"/>
    <lineage>
        <taxon>Eukaryota</taxon>
        <taxon>Metazoa</taxon>
        <taxon>Chordata</taxon>
        <taxon>Craniata</taxon>
        <taxon>Vertebrata</taxon>
        <taxon>Euteleostomi</taxon>
        <taxon>Actinopterygii</taxon>
        <taxon>Neopterygii</taxon>
        <taxon>Teleostei</taxon>
        <taxon>Neoteleostei</taxon>
        <taxon>Acanthomorphata</taxon>
        <taxon>Ovalentaria</taxon>
        <taxon>Atherinomorphae</taxon>
        <taxon>Cyprinodontiformes</taxon>
        <taxon>Goodeidae</taxon>
        <taxon>Ataeniobius</taxon>
    </lineage>
</organism>
<gene>
    <name evidence="1" type="ORF">ATANTOWER_005433</name>
</gene>
<name>A0ABU7C9C2_9TELE</name>
<dbReference type="EMBL" id="JAHUTI010080281">
    <property type="protein sequence ID" value="MED6258298.1"/>
    <property type="molecule type" value="Genomic_DNA"/>
</dbReference>
<keyword evidence="2" id="KW-1185">Reference proteome</keyword>
<sequence>MSLLGGESSGKGRVGLLQGRDQGMCGKCRASTNTLKGHLLLSRQKRGKYDATLQSTETTRKKLVSLGNPLWIFTFARVSADRLQLGYGSSDLLISDRFSAFQVLSGMGSVEQN</sequence>
<dbReference type="Proteomes" id="UP001345963">
    <property type="component" value="Unassembled WGS sequence"/>
</dbReference>
<accession>A0ABU7C9C2</accession>
<protein>
    <submittedName>
        <fullName evidence="1">Uncharacterized protein</fullName>
    </submittedName>
</protein>
<reference evidence="1 2" key="1">
    <citation type="submission" date="2021-07" db="EMBL/GenBank/DDBJ databases">
        <authorList>
            <person name="Palmer J.M."/>
        </authorList>
    </citation>
    <scope>NUCLEOTIDE SEQUENCE [LARGE SCALE GENOMIC DNA]</scope>
    <source>
        <strain evidence="1 2">AT_MEX2019</strain>
        <tissue evidence="1">Muscle</tissue>
    </source>
</reference>